<protein>
    <submittedName>
        <fullName evidence="2">Putative zinc knuckle</fullName>
    </submittedName>
</protein>
<feature type="domain" description="Endonuclease/exonuclease/phosphatase" evidence="1">
    <location>
        <begin position="91"/>
        <end position="213"/>
    </location>
</feature>
<dbReference type="SUPFAM" id="SSF56219">
    <property type="entry name" value="DNase I-like"/>
    <property type="match status" value="1"/>
</dbReference>
<gene>
    <name evidence="2" type="ORF">CSUB01_12467</name>
</gene>
<dbReference type="Gene3D" id="3.60.10.10">
    <property type="entry name" value="Endonuclease/exonuclease/phosphatase"/>
    <property type="match status" value="1"/>
</dbReference>
<dbReference type="OMA" id="WRHARII"/>
<dbReference type="HOGENOM" id="CLU_000680_23_7_1"/>
<evidence type="ECO:0000313" key="3">
    <source>
        <dbReference type="Proteomes" id="UP000027238"/>
    </source>
</evidence>
<dbReference type="AlphaFoldDB" id="A0A066XYY4"/>
<dbReference type="Pfam" id="PF14529">
    <property type="entry name" value="Exo_endo_phos_2"/>
    <property type="match status" value="1"/>
</dbReference>
<dbReference type="InterPro" id="IPR036691">
    <property type="entry name" value="Endo/exonu/phosph_ase_sf"/>
</dbReference>
<proteinExistence type="predicted"/>
<evidence type="ECO:0000313" key="2">
    <source>
        <dbReference type="EMBL" id="KDN71155.1"/>
    </source>
</evidence>
<reference evidence="3" key="1">
    <citation type="journal article" date="2014" name="Genome Announc.">
        <title>Draft genome sequence of Colletotrichum sublineola, a destructive pathogen of cultivated sorghum.</title>
        <authorList>
            <person name="Baroncelli R."/>
            <person name="Sanz-Martin J.M."/>
            <person name="Rech G.E."/>
            <person name="Sukno S.A."/>
            <person name="Thon M.R."/>
        </authorList>
    </citation>
    <scope>NUCLEOTIDE SEQUENCE [LARGE SCALE GENOMIC DNA]</scope>
    <source>
        <strain evidence="3">TX430BB</strain>
    </source>
</reference>
<dbReference type="OrthoDB" id="4842342at2759"/>
<evidence type="ECO:0000259" key="1">
    <source>
        <dbReference type="Pfam" id="PF14529"/>
    </source>
</evidence>
<dbReference type="PANTHER" id="PTHR33395:SF22">
    <property type="entry name" value="REVERSE TRANSCRIPTASE DOMAIN-CONTAINING PROTEIN"/>
    <property type="match status" value="1"/>
</dbReference>
<dbReference type="PANTHER" id="PTHR33395">
    <property type="entry name" value="TRANSCRIPTASE, PUTATIVE-RELATED-RELATED"/>
    <property type="match status" value="1"/>
</dbReference>
<accession>A0A066XYY4</accession>
<dbReference type="STRING" id="1173701.A0A066XYY4"/>
<organism evidence="2 3">
    <name type="scientific">Colletotrichum sublineola</name>
    <name type="common">Sorghum anthracnose fungus</name>
    <dbReference type="NCBI Taxonomy" id="1173701"/>
    <lineage>
        <taxon>Eukaryota</taxon>
        <taxon>Fungi</taxon>
        <taxon>Dikarya</taxon>
        <taxon>Ascomycota</taxon>
        <taxon>Pezizomycotina</taxon>
        <taxon>Sordariomycetes</taxon>
        <taxon>Hypocreomycetidae</taxon>
        <taxon>Glomerellales</taxon>
        <taxon>Glomerellaceae</taxon>
        <taxon>Colletotrichum</taxon>
        <taxon>Colletotrichum graminicola species complex</taxon>
    </lineage>
</organism>
<name>A0A066XYY4_COLSU</name>
<feature type="non-terminal residue" evidence="2">
    <location>
        <position position="481"/>
    </location>
</feature>
<sequence length="481" mass="54837">MATLLRDPNIDKYDIIAIQEPWRNPFNATTHHPAKDRFHLCYPSNEGKGPARVCYFINRKLDHSRWQFKESSRDLCTISIRTGEDNEPPTVIHNIYNPSPHESDRPQVLQQLRKSLETHQYSEQIVVGDFNLHHELWGGSDIRIPDREATELLDLMDDMNLTSQLQPGTITYEEGDRRTTIDLCLVTIGLVDRIIRCQVDHDINHDSDHLPIVTSLNLAVAELQLEKKRNWKAIDEKTLIQTLRASLPQLQRPRTKTALDGYVEATVEALSTAIEASVPTKAPSPKSRIGWTKECANTLAEAKRLRRIYSEQQTDESWETYKEARNRKGRVIRKALQQAHREAVETAAESPASLWRIAKWARNRQNQPPTVTPEIKKPNTSVTATTPEEKAALFKETFFPPPPEANLEDINNESYSNQIALPPITQSEVEEAIQEAASLKAPGPDGITNMALQIARQWVTPHLARIFNQSLRIGYCPQHFR</sequence>
<dbReference type="EMBL" id="JMSE01000243">
    <property type="protein sequence ID" value="KDN71155.1"/>
    <property type="molecule type" value="Genomic_DNA"/>
</dbReference>
<keyword evidence="3" id="KW-1185">Reference proteome</keyword>
<comment type="caution">
    <text evidence="2">The sequence shown here is derived from an EMBL/GenBank/DDBJ whole genome shotgun (WGS) entry which is preliminary data.</text>
</comment>
<dbReference type="GO" id="GO:0031012">
    <property type="term" value="C:extracellular matrix"/>
    <property type="evidence" value="ECO:0007669"/>
    <property type="project" value="TreeGrafter"/>
</dbReference>
<dbReference type="InterPro" id="IPR005135">
    <property type="entry name" value="Endo/exonuclease/phosphatase"/>
</dbReference>
<dbReference type="Proteomes" id="UP000027238">
    <property type="component" value="Unassembled WGS sequence"/>
</dbReference>
<dbReference type="GO" id="GO:0003824">
    <property type="term" value="F:catalytic activity"/>
    <property type="evidence" value="ECO:0007669"/>
    <property type="project" value="InterPro"/>
</dbReference>